<dbReference type="Pfam" id="PF07470">
    <property type="entry name" value="Glyco_hydro_88"/>
    <property type="match status" value="1"/>
</dbReference>
<evidence type="ECO:0000313" key="3">
    <source>
        <dbReference type="EMBL" id="GET32927.1"/>
    </source>
</evidence>
<name>A0A5M4AZT7_9BACT</name>
<evidence type="ECO:0000256" key="2">
    <source>
        <dbReference type="SAM" id="SignalP"/>
    </source>
</evidence>
<dbReference type="RefSeq" id="WP_174820387.1">
    <property type="nucleotide sequence ID" value="NZ_BLAX01000001.1"/>
</dbReference>
<dbReference type="PANTHER" id="PTHR33886">
    <property type="entry name" value="UNSATURATED RHAMNOGALACTURONAN HYDROLASE (EUROFUNG)"/>
    <property type="match status" value="1"/>
</dbReference>
<sequence>MKTIDCIENRNSWVTRLSIVFVLLLTAHVNNAQTTSQLSGKLTRPAVYQAMEKVADWQLNTPLQHNLTDWTNGALYKGMVEWAKIADSSKYYNWLYQVGEKTNWQLGQRKYLADDHAVGMMYLEMYRKYHEKKMLEPTLKSLDWIMKHPSHASIKNFSYKKGNNCTDRWSWCDALFMGPTVWATMANVNGKKKYLKFMTKEYKATADYLFDTNEDLFYRDDRYFDMREANDKKIFWGRGNGWVFAGLAIIMTELPENYKERPYFEDIFKKMATKLATLQDSSGYWHASLLDPQSYPAPETSATAFYVYGMAWGIANGLLNKETYLPVVQKGWNALIQAVHLDGKLGWVQPIGADPKHVTSDMTEVYGVGGFLLAGSEIYKMLQ</sequence>
<feature type="chain" id="PRO_5024331336" description="Glycosyl hydrolase family 88" evidence="2">
    <location>
        <begin position="33"/>
        <end position="383"/>
    </location>
</feature>
<feature type="signal peptide" evidence="2">
    <location>
        <begin position="1"/>
        <end position="32"/>
    </location>
</feature>
<keyword evidence="2" id="KW-0732">Signal</keyword>
<gene>
    <name evidence="3" type="ORF">PbJCM13498_17900</name>
</gene>
<dbReference type="InterPro" id="IPR012341">
    <property type="entry name" value="6hp_glycosidase-like_sf"/>
</dbReference>
<proteinExistence type="predicted"/>
<dbReference type="InterPro" id="IPR052043">
    <property type="entry name" value="PolySaccharide_Degr_Enz"/>
</dbReference>
<dbReference type="GO" id="GO:0016787">
    <property type="term" value="F:hydrolase activity"/>
    <property type="evidence" value="ECO:0007669"/>
    <property type="project" value="UniProtKB-KW"/>
</dbReference>
<dbReference type="Proteomes" id="UP000391834">
    <property type="component" value="Unassembled WGS sequence"/>
</dbReference>
<dbReference type="InterPro" id="IPR010905">
    <property type="entry name" value="Glyco_hydro_88"/>
</dbReference>
<protein>
    <recommendedName>
        <fullName evidence="5">Glycosyl hydrolase family 88</fullName>
    </recommendedName>
</protein>
<evidence type="ECO:0000313" key="4">
    <source>
        <dbReference type="Proteomes" id="UP000391834"/>
    </source>
</evidence>
<dbReference type="EMBL" id="BLAX01000001">
    <property type="protein sequence ID" value="GET32927.1"/>
    <property type="molecule type" value="Genomic_DNA"/>
</dbReference>
<dbReference type="InterPro" id="IPR008928">
    <property type="entry name" value="6-hairpin_glycosidase_sf"/>
</dbReference>
<reference evidence="3 4" key="1">
    <citation type="submission" date="2019-10" db="EMBL/GenBank/DDBJ databases">
        <title>Prolixibacter strains distinguished by the presence of nitrate reductase genes were adept at nitrate-dependent anaerobic corrosion of metallic iron and carbon steel.</title>
        <authorList>
            <person name="Iino T."/>
            <person name="Shono N."/>
            <person name="Ito K."/>
            <person name="Nakamura R."/>
            <person name="Sueoka K."/>
            <person name="Harayama S."/>
            <person name="Ohkuma M."/>
        </authorList>
    </citation>
    <scope>NUCLEOTIDE SEQUENCE [LARGE SCALE GENOMIC DNA]</scope>
    <source>
        <strain evidence="3 4">JCM 13498</strain>
    </source>
</reference>
<keyword evidence="1" id="KW-0378">Hydrolase</keyword>
<accession>A0A5M4AZT7</accession>
<organism evidence="3 4">
    <name type="scientific">Prolixibacter bellariivorans</name>
    <dbReference type="NCBI Taxonomy" id="314319"/>
    <lineage>
        <taxon>Bacteria</taxon>
        <taxon>Pseudomonadati</taxon>
        <taxon>Bacteroidota</taxon>
        <taxon>Bacteroidia</taxon>
        <taxon>Marinilabiliales</taxon>
        <taxon>Prolixibacteraceae</taxon>
        <taxon>Prolixibacter</taxon>
    </lineage>
</organism>
<dbReference type="PANTHER" id="PTHR33886:SF8">
    <property type="entry name" value="UNSATURATED RHAMNOGALACTURONAN HYDROLASE (EUROFUNG)"/>
    <property type="match status" value="1"/>
</dbReference>
<dbReference type="GO" id="GO:0005975">
    <property type="term" value="P:carbohydrate metabolic process"/>
    <property type="evidence" value="ECO:0007669"/>
    <property type="project" value="InterPro"/>
</dbReference>
<dbReference type="AlphaFoldDB" id="A0A5M4AZT7"/>
<keyword evidence="4" id="KW-1185">Reference proteome</keyword>
<comment type="caution">
    <text evidence="3">The sequence shown here is derived from an EMBL/GenBank/DDBJ whole genome shotgun (WGS) entry which is preliminary data.</text>
</comment>
<dbReference type="SUPFAM" id="SSF48208">
    <property type="entry name" value="Six-hairpin glycosidases"/>
    <property type="match status" value="1"/>
</dbReference>
<dbReference type="Gene3D" id="1.50.10.10">
    <property type="match status" value="1"/>
</dbReference>
<evidence type="ECO:0000256" key="1">
    <source>
        <dbReference type="ARBA" id="ARBA00022801"/>
    </source>
</evidence>
<evidence type="ECO:0008006" key="5">
    <source>
        <dbReference type="Google" id="ProtNLM"/>
    </source>
</evidence>